<dbReference type="FunFam" id="3.30.160.60:FF:004334">
    <property type="match status" value="1"/>
</dbReference>
<evidence type="ECO:0000256" key="12">
    <source>
        <dbReference type="ARBA" id="ARBA00023163"/>
    </source>
</evidence>
<evidence type="ECO:0000256" key="13">
    <source>
        <dbReference type="ARBA" id="ARBA00023242"/>
    </source>
</evidence>
<dbReference type="GO" id="GO:0003677">
    <property type="term" value="F:DNA binding"/>
    <property type="evidence" value="ECO:0007669"/>
    <property type="project" value="UniProtKB-KW"/>
</dbReference>
<keyword evidence="5" id="KW-0479">Metal-binding</keyword>
<evidence type="ECO:0000313" key="23">
    <source>
        <dbReference type="RefSeq" id="XP_032318773.1"/>
    </source>
</evidence>
<dbReference type="Gene3D" id="2.30.29.30">
    <property type="entry name" value="Pleckstrin-homology domain (PH domain)/Phosphotyrosine-binding domain (PTB)"/>
    <property type="match status" value="1"/>
</dbReference>
<dbReference type="CTD" id="7629"/>
<keyword evidence="13" id="KW-0539">Nucleus</keyword>
<dbReference type="GO" id="GO:0005737">
    <property type="term" value="C:cytoplasm"/>
    <property type="evidence" value="ECO:0007669"/>
    <property type="project" value="TreeGrafter"/>
</dbReference>
<reference evidence="22 23" key="1">
    <citation type="submission" date="2025-04" db="UniProtKB">
        <authorList>
            <consortium name="RefSeq"/>
        </authorList>
    </citation>
    <scope>IDENTIFICATION</scope>
    <source>
        <tissue evidence="22 23">Ear skin</tissue>
    </source>
</reference>
<comment type="function">
    <text evidence="1">May be involved in transcriptional regulation.</text>
</comment>
<evidence type="ECO:0000256" key="14">
    <source>
        <dbReference type="ARBA" id="ARBA00068186"/>
    </source>
</evidence>
<dbReference type="Pfam" id="PF25530">
    <property type="entry name" value="EF-hand_SWAP70_N"/>
    <property type="match status" value="1"/>
</dbReference>
<dbReference type="SUPFAM" id="SSF50729">
    <property type="entry name" value="PH domain-like"/>
    <property type="match status" value="1"/>
</dbReference>
<evidence type="ECO:0000259" key="19">
    <source>
        <dbReference type="PROSITE" id="PS50003"/>
    </source>
</evidence>
<evidence type="ECO:0000256" key="3">
    <source>
        <dbReference type="ARBA" id="ARBA00006991"/>
    </source>
</evidence>
<feature type="domain" description="C2H2-type" evidence="20">
    <location>
        <begin position="225"/>
        <end position="254"/>
    </location>
</feature>
<evidence type="ECO:0000256" key="2">
    <source>
        <dbReference type="ARBA" id="ARBA00004123"/>
    </source>
</evidence>
<dbReference type="GeneID" id="102509402"/>
<feature type="compositionally biased region" description="Polar residues" evidence="18">
    <location>
        <begin position="1102"/>
        <end position="1114"/>
    </location>
</feature>
<dbReference type="SMART" id="SM00355">
    <property type="entry name" value="ZnF_C2H2"/>
    <property type="match status" value="7"/>
</dbReference>
<dbReference type="PROSITE" id="PS50157">
    <property type="entry name" value="ZINC_FINGER_C2H2_2"/>
    <property type="match status" value="7"/>
</dbReference>
<dbReference type="FunFam" id="3.30.160.60:FF:000071">
    <property type="entry name" value="Putative zinc finger protein 143"/>
    <property type="match status" value="1"/>
</dbReference>
<gene>
    <name evidence="22 23 24 25 26 27" type="primary">ZNF76</name>
</gene>
<evidence type="ECO:0000256" key="10">
    <source>
        <dbReference type="ARBA" id="ARBA00023015"/>
    </source>
</evidence>
<evidence type="ECO:0000256" key="15">
    <source>
        <dbReference type="ARBA" id="ARBA00078483"/>
    </source>
</evidence>
<dbReference type="PROSITE" id="PS00028">
    <property type="entry name" value="ZINC_FINGER_C2H2_1"/>
    <property type="match status" value="7"/>
</dbReference>
<dbReference type="InterPro" id="IPR057836">
    <property type="entry name" value="EF-hand_SWAP70_N"/>
</dbReference>
<dbReference type="Proteomes" id="UP000694856">
    <property type="component" value="Chromosome 20"/>
</dbReference>
<organism evidence="21 27">
    <name type="scientific">Camelus ferus</name>
    <name type="common">Wild bactrian camel</name>
    <name type="synonym">Camelus bactrianus ferus</name>
    <dbReference type="NCBI Taxonomy" id="419612"/>
    <lineage>
        <taxon>Eukaryota</taxon>
        <taxon>Metazoa</taxon>
        <taxon>Chordata</taxon>
        <taxon>Craniata</taxon>
        <taxon>Vertebrata</taxon>
        <taxon>Euteleostomi</taxon>
        <taxon>Mammalia</taxon>
        <taxon>Eutheria</taxon>
        <taxon>Laurasiatheria</taxon>
        <taxon>Artiodactyla</taxon>
        <taxon>Tylopoda</taxon>
        <taxon>Camelidae</taxon>
        <taxon>Camelus</taxon>
    </lineage>
</organism>
<dbReference type="GO" id="GO:0008270">
    <property type="term" value="F:zinc ion binding"/>
    <property type="evidence" value="ECO:0007669"/>
    <property type="project" value="UniProtKB-KW"/>
</dbReference>
<proteinExistence type="inferred from homology"/>
<dbReference type="SUPFAM" id="SSF57667">
    <property type="entry name" value="beta-beta-alpha zinc fingers"/>
    <property type="match status" value="4"/>
</dbReference>
<feature type="domain" description="C2H2-type" evidence="20">
    <location>
        <begin position="255"/>
        <end position="284"/>
    </location>
</feature>
<evidence type="ECO:0000313" key="26">
    <source>
        <dbReference type="RefSeq" id="XP_032318776.1"/>
    </source>
</evidence>
<dbReference type="Gene3D" id="3.30.160.60">
    <property type="entry name" value="Classic Zinc Finger"/>
    <property type="match status" value="7"/>
</dbReference>
<dbReference type="RefSeq" id="XP_032318774.1">
    <property type="nucleotide sequence ID" value="XM_032462883.1"/>
</dbReference>
<evidence type="ECO:0000256" key="7">
    <source>
        <dbReference type="ARBA" id="ARBA00022771"/>
    </source>
</evidence>
<evidence type="ECO:0000256" key="9">
    <source>
        <dbReference type="ARBA" id="ARBA00022843"/>
    </source>
</evidence>
<evidence type="ECO:0000259" key="20">
    <source>
        <dbReference type="PROSITE" id="PS50157"/>
    </source>
</evidence>
<keyword evidence="11" id="KW-0238">DNA-binding</keyword>
<evidence type="ECO:0000256" key="16">
    <source>
        <dbReference type="ARBA" id="ARBA00082485"/>
    </source>
</evidence>
<evidence type="ECO:0000313" key="25">
    <source>
        <dbReference type="RefSeq" id="XP_032318775.1"/>
    </source>
</evidence>
<keyword evidence="9" id="KW-0832">Ubl conjugation</keyword>
<evidence type="ECO:0000313" key="24">
    <source>
        <dbReference type="RefSeq" id="XP_032318774.1"/>
    </source>
</evidence>
<keyword evidence="12" id="KW-0804">Transcription</keyword>
<comment type="similarity">
    <text evidence="3">Belongs to the krueppel C2H2-type zinc-finger protein family.</text>
</comment>
<dbReference type="FunFam" id="3.30.160.60:FF:000236">
    <property type="entry name" value="zinc finger protein 143 isoform X1"/>
    <property type="match status" value="1"/>
</dbReference>
<dbReference type="RefSeq" id="XP_032318776.1">
    <property type="nucleotide sequence ID" value="XM_032462885.1"/>
</dbReference>
<feature type="region of interest" description="Disordered" evidence="18">
    <location>
        <begin position="1078"/>
        <end position="1198"/>
    </location>
</feature>
<evidence type="ECO:0000256" key="4">
    <source>
        <dbReference type="ARBA" id="ARBA00022499"/>
    </source>
</evidence>
<dbReference type="KEGG" id="cfr:102509402"/>
<comment type="subcellular location">
    <subcellularLocation>
        <location evidence="2">Nucleus</location>
    </subcellularLocation>
</comment>
<evidence type="ECO:0000256" key="1">
    <source>
        <dbReference type="ARBA" id="ARBA00003767"/>
    </source>
</evidence>
<feature type="domain" description="PH" evidence="19">
    <location>
        <begin position="783"/>
        <end position="879"/>
    </location>
</feature>
<evidence type="ECO:0000256" key="8">
    <source>
        <dbReference type="ARBA" id="ARBA00022833"/>
    </source>
</evidence>
<evidence type="ECO:0000256" key="5">
    <source>
        <dbReference type="ARBA" id="ARBA00022723"/>
    </source>
</evidence>
<feature type="domain" description="C2H2-type" evidence="20">
    <location>
        <begin position="285"/>
        <end position="314"/>
    </location>
</feature>
<feature type="domain" description="C2H2-type" evidence="20">
    <location>
        <begin position="195"/>
        <end position="224"/>
    </location>
</feature>
<dbReference type="RefSeq" id="XP_032318777.1">
    <property type="nucleotide sequence ID" value="XM_032462886.1"/>
</dbReference>
<dbReference type="RefSeq" id="XP_032318775.1">
    <property type="nucleotide sequence ID" value="XM_032462884.1"/>
</dbReference>
<feature type="compositionally biased region" description="Basic and acidic residues" evidence="18">
    <location>
        <begin position="898"/>
        <end position="911"/>
    </location>
</feature>
<dbReference type="FunFam" id="2.30.29.30:FF:000172">
    <property type="entry name" value="differentially expressed in FDCP 6 homolog"/>
    <property type="match status" value="1"/>
</dbReference>
<dbReference type="FunFam" id="3.30.160.60:FF:000072">
    <property type="entry name" value="zinc finger protein 143 isoform X1"/>
    <property type="match status" value="1"/>
</dbReference>
<dbReference type="PANTHER" id="PTHR14383:SF2">
    <property type="entry name" value="DIFFERENTIALLY EXPRESSED IN FDCP 6 HOMOLOG"/>
    <property type="match status" value="1"/>
</dbReference>
<feature type="region of interest" description="Disordered" evidence="18">
    <location>
        <begin position="885"/>
        <end position="911"/>
    </location>
</feature>
<dbReference type="CDD" id="cd13273">
    <property type="entry name" value="PH_SWAP-70"/>
    <property type="match status" value="1"/>
</dbReference>
<feature type="compositionally biased region" description="Basic and acidic residues" evidence="18">
    <location>
        <begin position="945"/>
        <end position="959"/>
    </location>
</feature>
<feature type="region of interest" description="Disordered" evidence="18">
    <location>
        <begin position="945"/>
        <end position="981"/>
    </location>
</feature>
<keyword evidence="8" id="KW-0862">Zinc</keyword>
<dbReference type="PANTHER" id="PTHR14383">
    <property type="entry name" value="SWAP-70 RECOMBINASE"/>
    <property type="match status" value="1"/>
</dbReference>
<keyword evidence="7 17" id="KW-0863">Zinc-finger</keyword>
<dbReference type="RefSeq" id="XP_032318773.1">
    <property type="nucleotide sequence ID" value="XM_032462882.1"/>
</dbReference>
<dbReference type="Pfam" id="PF00096">
    <property type="entry name" value="zf-C2H2"/>
    <property type="match status" value="4"/>
</dbReference>
<sequence>MESLGLQTVTLSDGTTAYVQQAVKGEKLLEGQVIQLEDGTTAYIHQVTVQKEPLSFEDGQPVQLEDGSMAYIHRTPKEGYDPSALEAVQLEDGSTAYIHHPMAVPSDSTILAVQTEVGLEDLATEDDEGFSADTVVALEQYASKVLHDSQAPHNVKGQQVGDRAFRCGYKGCGRLYTTAHHLKVHERAHTGDRPYRCDFPGCGKAFATGYGLKSHVRTHTGEKPYKCPEELCSKAFKTSGDLQKHVRTHTGERPFRCPFEGCGRSFTTSNIRKVHVRTHTGERPYTCPEPHCGRGFTSATNYKNHVRIHTGEKPYVCTVPGCGKRFTEYSSLYKHHVVHTHCKPYTCSTCGKTYRQTSTLAMHKRSAHGELEATEESEQALYEQQQLEGVSLGSPLPAASAAEESPPPKRPRIAYLSEVKEEGDDIPAQVAMVTEEEGAPQVALITQDGAQQVSLSPEDLQALGSAISMVTQHGSTTLTIPSHEDDLATSGTHTVTMVSADGTQTQPVTIITSGTVVAEDSSVASLHHQQVALLATASGTHIAVQPFAFPETGSWCQSRPGWAGASAMALRKELLKSIWYAFTALDVEKSGKVSKSQLKVLSHNLYTVLNIPHDPVALEEHFRDDDDGPVSSQGYMPYLNKYILDKAEEGAFVKEHFDELCWTLTAKKNYRVDSNGNSMLSNQDAFRLWCLFNFLSEDKYPLIMVPDEVEYLLKKVLSSMSLEVGLGELEELLAQEAQAAQTTGGLSVWQFLELFNSGRCLRGVGRDTLSMAIHEVYQELIQDVLKQGYLWKRGHLRRNWAERWFQLQPSCLCYFGSEDCKEKRGTIPLDAQCCVEVLPDREGKRCMFCVKTASRTYEMSASDTRQRQEWTAAIQTAIRLQAEGKTSLHKDLKQKRREQREQRERRRAAKEEEMLRLQQLQEEKERKLQELELLQEAQRQAERLLQEEEERRRSQHRELQQALEGQLREAEQARASMQAEMELKKEEAARQQQRIKELEEMQLRLQEALHLEVKARRDEEAVRLAQTRLLEEEEEKLKQLMQLKEEQERYIERAQQEKQELQQEMALQSRSLQQAQQQLEEVRQNRQRADEDVEAAQRKLRQASTNVKHWNVQMNRLMHPIKPGDKRPTTSSSFTGFQPPLLARRDSSLKRLTRWGSRSDRTPSPSSSEQQKSLNGGDEAPISASTAQEEKLDPAPEN</sequence>
<dbReference type="InterPro" id="IPR011993">
    <property type="entry name" value="PH-like_dom_sf"/>
</dbReference>
<dbReference type="PROSITE" id="PS50003">
    <property type="entry name" value="PH_DOMAIN"/>
    <property type="match status" value="1"/>
</dbReference>
<evidence type="ECO:0000313" key="22">
    <source>
        <dbReference type="RefSeq" id="XP_032318772.1"/>
    </source>
</evidence>
<accession>A0A8B8RLR6</accession>
<dbReference type="InterPro" id="IPR057837">
    <property type="entry name" value="PH_SWAP70"/>
</dbReference>
<dbReference type="InterPro" id="IPR013087">
    <property type="entry name" value="Znf_C2H2_type"/>
</dbReference>
<feature type="domain" description="C2H2-type" evidence="20">
    <location>
        <begin position="345"/>
        <end position="373"/>
    </location>
</feature>
<keyword evidence="6" id="KW-0677">Repeat</keyword>
<evidence type="ECO:0000313" key="21">
    <source>
        <dbReference type="Proteomes" id="UP000694856"/>
    </source>
</evidence>
<feature type="compositionally biased region" description="Basic and acidic residues" evidence="18">
    <location>
        <begin position="1188"/>
        <end position="1198"/>
    </location>
</feature>
<dbReference type="InterPro" id="IPR001849">
    <property type="entry name" value="PH_domain"/>
</dbReference>
<feature type="domain" description="C2H2-type" evidence="20">
    <location>
        <begin position="315"/>
        <end position="344"/>
    </location>
</feature>
<evidence type="ECO:0000256" key="18">
    <source>
        <dbReference type="SAM" id="MobiDB-lite"/>
    </source>
</evidence>
<name>A0A8B8RLR6_CAMFR</name>
<dbReference type="Pfam" id="PF00169">
    <property type="entry name" value="PH"/>
    <property type="match status" value="1"/>
</dbReference>
<evidence type="ECO:0000256" key="11">
    <source>
        <dbReference type="ARBA" id="ARBA00023125"/>
    </source>
</evidence>
<dbReference type="InterPro" id="IPR036236">
    <property type="entry name" value="Znf_C2H2_sf"/>
</dbReference>
<evidence type="ECO:0000256" key="17">
    <source>
        <dbReference type="PROSITE-ProRule" id="PRU00042"/>
    </source>
</evidence>
<keyword evidence="10" id="KW-0805">Transcription regulation</keyword>
<keyword evidence="4" id="KW-1017">Isopeptide bond</keyword>
<feature type="domain" description="C2H2-type" evidence="20">
    <location>
        <begin position="165"/>
        <end position="194"/>
    </location>
</feature>
<protein>
    <recommendedName>
        <fullName evidence="14">Zinc finger protein 76</fullName>
    </recommendedName>
    <alternativeName>
        <fullName evidence="16">IRF4-binding protein</fullName>
    </alternativeName>
    <alternativeName>
        <fullName evidence="15">Zinc finger protein 523</fullName>
    </alternativeName>
</protein>
<dbReference type="FunFam" id="3.30.160.60:FF:000125">
    <property type="entry name" value="Putative zinc finger protein 143"/>
    <property type="match status" value="3"/>
</dbReference>
<keyword evidence="21" id="KW-1185">Reference proteome</keyword>
<feature type="compositionally biased region" description="Basic and acidic residues" evidence="18">
    <location>
        <begin position="1080"/>
        <end position="1090"/>
    </location>
</feature>
<dbReference type="RefSeq" id="XP_032318772.1">
    <property type="nucleotide sequence ID" value="XM_032462881.1"/>
</dbReference>
<dbReference type="SMART" id="SM00233">
    <property type="entry name" value="PH"/>
    <property type="match status" value="1"/>
</dbReference>
<evidence type="ECO:0000313" key="27">
    <source>
        <dbReference type="RefSeq" id="XP_032318777.1"/>
    </source>
</evidence>
<dbReference type="AlphaFoldDB" id="A0A8B8RLR6"/>
<dbReference type="GO" id="GO:0005634">
    <property type="term" value="C:nucleus"/>
    <property type="evidence" value="ECO:0007669"/>
    <property type="project" value="UniProtKB-SubCell"/>
</dbReference>
<evidence type="ECO:0000256" key="6">
    <source>
        <dbReference type="ARBA" id="ARBA00022737"/>
    </source>
</evidence>